<dbReference type="Gene3D" id="3.30.2010.10">
    <property type="entry name" value="Metalloproteases ('zincins'), catalytic domain"/>
    <property type="match status" value="1"/>
</dbReference>
<gene>
    <name evidence="2" type="ORF">CCAL9337_02425</name>
</gene>
<dbReference type="PANTHER" id="PTHR30399">
    <property type="entry name" value="UNCHARACTERIZED PROTEIN YGJP"/>
    <property type="match status" value="1"/>
</dbReference>
<dbReference type="InterPro" id="IPR002725">
    <property type="entry name" value="YgjP-like_metallopeptidase"/>
</dbReference>
<proteinExistence type="predicted"/>
<dbReference type="CDD" id="cd07344">
    <property type="entry name" value="M48_yhfN_like"/>
    <property type="match status" value="1"/>
</dbReference>
<evidence type="ECO:0000313" key="3">
    <source>
        <dbReference type="Proteomes" id="UP000650616"/>
    </source>
</evidence>
<feature type="domain" description="YgjP-like metallopeptidase" evidence="1">
    <location>
        <begin position="24"/>
        <end position="212"/>
    </location>
</feature>
<dbReference type="Proteomes" id="UP000650616">
    <property type="component" value="Unassembled WGS sequence"/>
</dbReference>
<dbReference type="AlphaFoldDB" id="A0AAW3ZWQ9"/>
<keyword evidence="3" id="KW-1185">Reference proteome</keyword>
<organism evidence="2 3">
    <name type="scientific">Campylobacter californiensis</name>
    <dbReference type="NCBI Taxonomy" id="1032243"/>
    <lineage>
        <taxon>Bacteria</taxon>
        <taxon>Pseudomonadati</taxon>
        <taxon>Campylobacterota</taxon>
        <taxon>Epsilonproteobacteria</taxon>
        <taxon>Campylobacterales</taxon>
        <taxon>Campylobacteraceae</taxon>
        <taxon>Campylobacter</taxon>
    </lineage>
</organism>
<dbReference type="RefSeq" id="WP_170015546.1">
    <property type="nucleotide sequence ID" value="NZ_CP012545.1"/>
</dbReference>
<name>A0AAW3ZWQ9_9BACT</name>
<dbReference type="EMBL" id="LIWG01000002">
    <property type="protein sequence ID" value="MBE3607586.1"/>
    <property type="molecule type" value="Genomic_DNA"/>
</dbReference>
<comment type="caution">
    <text evidence="2">The sequence shown here is derived from an EMBL/GenBank/DDBJ whole genome shotgun (WGS) entry which is preliminary data.</text>
</comment>
<sequence length="216" mass="25967">MAVKTACINFYNLQVKLNFKPRVKNTHLRVAKNAQISMTLPFRATQKQAIDFLEKNKEWLINTHERILKNMPKDDEFILLGKIYKIKFDEIYKIPVIDDNEILVKDKNLLEKFKKTRAKEIFSKAIMEFKPLMNREVNRITVRNMQTRWGSCNSRKGYINLNINLIEKDEELIKYVVLHELTHLIYPHHQKSFYNFIERIMPDFRKREKRLNGKIV</sequence>
<dbReference type="InterPro" id="IPR053136">
    <property type="entry name" value="UTP_pyrophosphatase-like"/>
</dbReference>
<protein>
    <submittedName>
        <fullName evidence="2">M48 family metallopeptidase</fullName>
    </submittedName>
</protein>
<evidence type="ECO:0000313" key="2">
    <source>
        <dbReference type="EMBL" id="MBE3607586.1"/>
    </source>
</evidence>
<evidence type="ECO:0000259" key="1">
    <source>
        <dbReference type="Pfam" id="PF01863"/>
    </source>
</evidence>
<dbReference type="PANTHER" id="PTHR30399:SF1">
    <property type="entry name" value="UTP PYROPHOSPHATASE"/>
    <property type="match status" value="1"/>
</dbReference>
<accession>A0AAW3ZWQ9</accession>
<reference evidence="2 3" key="1">
    <citation type="submission" date="2015-08" db="EMBL/GenBank/DDBJ databases">
        <title>Comparative genomics of the Campylobacter concisus group.</title>
        <authorList>
            <person name="Yee E."/>
            <person name="Chapman M.H."/>
            <person name="Huynh S."/>
            <person name="Bono J.L."/>
            <person name="On S.L."/>
            <person name="St Leger J."/>
            <person name="Foster G."/>
            <person name="Parker C.T."/>
            <person name="Miller W.G."/>
        </authorList>
    </citation>
    <scope>NUCLEOTIDE SEQUENCE [LARGE SCALE GENOMIC DNA]</scope>
    <source>
        <strain evidence="2 3">RM9337</strain>
    </source>
</reference>
<dbReference type="Pfam" id="PF01863">
    <property type="entry name" value="YgjP-like"/>
    <property type="match status" value="1"/>
</dbReference>